<accession>A0AAV3QY77</accession>
<proteinExistence type="predicted"/>
<name>A0AAV3QY77_LITER</name>
<comment type="caution">
    <text evidence="1">The sequence shown here is derived from an EMBL/GenBank/DDBJ whole genome shotgun (WGS) entry which is preliminary data.</text>
</comment>
<dbReference type="PANTHER" id="PTHR46148">
    <property type="entry name" value="CHROMO DOMAIN-CONTAINING PROTEIN"/>
    <property type="match status" value="1"/>
</dbReference>
<keyword evidence="2" id="KW-1185">Reference proteome</keyword>
<dbReference type="Proteomes" id="UP001454036">
    <property type="component" value="Unassembled WGS sequence"/>
</dbReference>
<dbReference type="EMBL" id="BAABME010023498">
    <property type="protein sequence ID" value="GAA0168166.1"/>
    <property type="molecule type" value="Genomic_DNA"/>
</dbReference>
<gene>
    <name evidence="1" type="ORF">LIER_40511</name>
</gene>
<protein>
    <submittedName>
        <fullName evidence="1">Uncharacterized protein</fullName>
    </submittedName>
</protein>
<sequence length="116" mass="13980">MAPYEALYSRKCRSPVYWDEVGEKSVMAPDDLKDIEERIPMIREWIQTTQSRQKSYADYLYDPDHVIDYAPLDLREDVTYGEISVNIIDQKDKVLRHQSIRYVKVRWRNHIEREAM</sequence>
<dbReference type="PANTHER" id="PTHR46148:SF60">
    <property type="entry name" value="CHROMO DOMAIN-CONTAINING PROTEIN"/>
    <property type="match status" value="1"/>
</dbReference>
<evidence type="ECO:0000313" key="1">
    <source>
        <dbReference type="EMBL" id="GAA0168166.1"/>
    </source>
</evidence>
<reference evidence="1 2" key="1">
    <citation type="submission" date="2024-01" db="EMBL/GenBank/DDBJ databases">
        <title>The complete chloroplast genome sequence of Lithospermum erythrorhizon: insights into the phylogenetic relationship among Boraginaceae species and the maternal lineages of purple gromwells.</title>
        <authorList>
            <person name="Okada T."/>
            <person name="Watanabe K."/>
        </authorList>
    </citation>
    <scope>NUCLEOTIDE SEQUENCE [LARGE SCALE GENOMIC DNA]</scope>
</reference>
<dbReference type="AlphaFoldDB" id="A0AAV3QY77"/>
<organism evidence="1 2">
    <name type="scientific">Lithospermum erythrorhizon</name>
    <name type="common">Purple gromwell</name>
    <name type="synonym">Lithospermum officinale var. erythrorhizon</name>
    <dbReference type="NCBI Taxonomy" id="34254"/>
    <lineage>
        <taxon>Eukaryota</taxon>
        <taxon>Viridiplantae</taxon>
        <taxon>Streptophyta</taxon>
        <taxon>Embryophyta</taxon>
        <taxon>Tracheophyta</taxon>
        <taxon>Spermatophyta</taxon>
        <taxon>Magnoliopsida</taxon>
        <taxon>eudicotyledons</taxon>
        <taxon>Gunneridae</taxon>
        <taxon>Pentapetalae</taxon>
        <taxon>asterids</taxon>
        <taxon>lamiids</taxon>
        <taxon>Boraginales</taxon>
        <taxon>Boraginaceae</taxon>
        <taxon>Boraginoideae</taxon>
        <taxon>Lithospermeae</taxon>
        <taxon>Lithospermum</taxon>
    </lineage>
</organism>
<evidence type="ECO:0000313" key="2">
    <source>
        <dbReference type="Proteomes" id="UP001454036"/>
    </source>
</evidence>